<dbReference type="InterPro" id="IPR011761">
    <property type="entry name" value="ATP-grasp"/>
</dbReference>
<dbReference type="PROSITE" id="PS50975">
    <property type="entry name" value="ATP_GRASP"/>
    <property type="match status" value="1"/>
</dbReference>
<dbReference type="GO" id="GO:0046872">
    <property type="term" value="F:metal ion binding"/>
    <property type="evidence" value="ECO:0007669"/>
    <property type="project" value="InterPro"/>
</dbReference>
<evidence type="ECO:0000313" key="3">
    <source>
        <dbReference type="EMBL" id="PKZ16743.1"/>
    </source>
</evidence>
<dbReference type="RefSeq" id="WP_101539842.1">
    <property type="nucleotide sequence ID" value="NZ_PKGS01000002.1"/>
</dbReference>
<keyword evidence="1" id="KW-0547">Nucleotide-binding</keyword>
<dbReference type="Gene3D" id="3.30.470.20">
    <property type="entry name" value="ATP-grasp fold, B domain"/>
    <property type="match status" value="1"/>
</dbReference>
<sequence length="396" mass="46255">MNKFLPIILGSDLNTYSIAREIYEAYEIKPAVATSAIFLPCINSQIINFYKKENFSKDPEVFKEVLDKIYEENKDNYENFIIFAPDDVMRTFALKNIEKLKFKPLMPYADQDIINEISTKNKFYEKIKDLDLAPKTFVADSKNYKDLAYPEDVFIKPDNDVFYKTLDFEGWQKGYHSKSKEQTLEILKTIFENGYDYNILVQEFVAGGDGSEYSVEGYRSTSTISMAMSRNILLDKRVEWIGNFVAKIDSDEKILFDYAKKIVETLGVYGLFNLDFKKDTKTGKFYAFEINLRQGRSHYFATLNGVNTSKLAIDDLIFNKQEEIIGDKKFRYYNLDLGQTIDNLDSQFRADFENDQRKANSANPLVYKEDLNFKRKIKIKKYLNKLSKETFAIREI</sequence>
<feature type="domain" description="ATP-grasp" evidence="2">
    <location>
        <begin position="122"/>
        <end position="317"/>
    </location>
</feature>
<dbReference type="EMBL" id="PKGS01000002">
    <property type="protein sequence ID" value="PKZ16743.1"/>
    <property type="molecule type" value="Genomic_DNA"/>
</dbReference>
<dbReference type="AlphaFoldDB" id="A0A2I1M9C5"/>
<keyword evidence="3" id="KW-0436">Ligase</keyword>
<keyword evidence="4" id="KW-1185">Reference proteome</keyword>
<reference evidence="3 4" key="1">
    <citation type="submission" date="2017-12" db="EMBL/GenBank/DDBJ databases">
        <title>Phylogenetic diversity of female urinary microbiome.</title>
        <authorList>
            <person name="Thomas-White K."/>
            <person name="Wolfe A.J."/>
        </authorList>
    </citation>
    <scope>NUCLEOTIDE SEQUENCE [LARGE SCALE GENOMIC DNA]</scope>
    <source>
        <strain evidence="3 4">UMB0119</strain>
    </source>
</reference>
<organism evidence="3 4">
    <name type="scientific">Anaerococcus octavius</name>
    <dbReference type="NCBI Taxonomy" id="54007"/>
    <lineage>
        <taxon>Bacteria</taxon>
        <taxon>Bacillati</taxon>
        <taxon>Bacillota</taxon>
        <taxon>Tissierellia</taxon>
        <taxon>Tissierellales</taxon>
        <taxon>Peptoniphilaceae</taxon>
        <taxon>Anaerococcus</taxon>
    </lineage>
</organism>
<dbReference type="GO" id="GO:0016874">
    <property type="term" value="F:ligase activity"/>
    <property type="evidence" value="ECO:0007669"/>
    <property type="project" value="UniProtKB-KW"/>
</dbReference>
<name>A0A2I1M9C5_9FIRM</name>
<gene>
    <name evidence="3" type="ORF">CYJ34_02875</name>
</gene>
<keyword evidence="1" id="KW-0067">ATP-binding</keyword>
<dbReference type="SUPFAM" id="SSF56059">
    <property type="entry name" value="Glutathione synthetase ATP-binding domain-like"/>
    <property type="match status" value="1"/>
</dbReference>
<evidence type="ECO:0000256" key="1">
    <source>
        <dbReference type="PROSITE-ProRule" id="PRU00409"/>
    </source>
</evidence>
<accession>A0A2I1M9C5</accession>
<dbReference type="Proteomes" id="UP000234335">
    <property type="component" value="Unassembled WGS sequence"/>
</dbReference>
<evidence type="ECO:0000313" key="4">
    <source>
        <dbReference type="Proteomes" id="UP000234335"/>
    </source>
</evidence>
<comment type="caution">
    <text evidence="3">The sequence shown here is derived from an EMBL/GenBank/DDBJ whole genome shotgun (WGS) entry which is preliminary data.</text>
</comment>
<evidence type="ECO:0000259" key="2">
    <source>
        <dbReference type="PROSITE" id="PS50975"/>
    </source>
</evidence>
<protein>
    <submittedName>
        <fullName evidence="3">Carboxylate--amine ligase</fullName>
    </submittedName>
</protein>
<proteinExistence type="predicted"/>
<dbReference type="GO" id="GO:0005524">
    <property type="term" value="F:ATP binding"/>
    <property type="evidence" value="ECO:0007669"/>
    <property type="project" value="UniProtKB-UniRule"/>
</dbReference>